<evidence type="ECO:0000313" key="4">
    <source>
        <dbReference type="Proteomes" id="UP000282323"/>
    </source>
</evidence>
<sequence>MSAEQQPADDPPSITEQPLDPRPGVELAFESSISNSSTEPAASGQPADSSESLPVRIERTYLRTRVAALERELEASEDRRQAIITQYERVLEGRREDVRDEAIGRDNGPDESDTRDNGPGESDARSIGPVKRLVDGLR</sequence>
<protein>
    <submittedName>
        <fullName evidence="3">Uncharacterized protein</fullName>
    </submittedName>
</protein>
<dbReference type="Proteomes" id="UP000282323">
    <property type="component" value="Unassembled WGS sequence"/>
</dbReference>
<feature type="region of interest" description="Disordered" evidence="2">
    <location>
        <begin position="1"/>
        <end position="56"/>
    </location>
</feature>
<comment type="caution">
    <text evidence="3">The sequence shown here is derived from an EMBL/GenBank/DDBJ whole genome shotgun (WGS) entry which is preliminary data.</text>
</comment>
<keyword evidence="4" id="KW-1185">Reference proteome</keyword>
<reference evidence="3 4" key="1">
    <citation type="submission" date="2018-10" db="EMBL/GenBank/DDBJ databases">
        <title>Natrarchaeobius chitinivorans gen. nov., sp. nov., and Natrarchaeobius haloalkaliphilus sp. nov., alkaliphilic, chitin-utilizing haloarchaea from hypersaline alkaline lakes.</title>
        <authorList>
            <person name="Sorokin D.Y."/>
            <person name="Elcheninov A.G."/>
            <person name="Kostrikina N.A."/>
            <person name="Bale N.J."/>
            <person name="Sinninghe Damste J.S."/>
            <person name="Khijniak T.V."/>
            <person name="Kublanov I.V."/>
            <person name="Toshchakov S.V."/>
        </authorList>
    </citation>
    <scope>NUCLEOTIDE SEQUENCE [LARGE SCALE GENOMIC DNA]</scope>
    <source>
        <strain evidence="3 4">AArcht4T</strain>
    </source>
</reference>
<evidence type="ECO:0000256" key="1">
    <source>
        <dbReference type="SAM" id="Coils"/>
    </source>
</evidence>
<dbReference type="OrthoDB" id="177748at2157"/>
<gene>
    <name evidence="3" type="ORF">EA473_10710</name>
</gene>
<evidence type="ECO:0000256" key="2">
    <source>
        <dbReference type="SAM" id="MobiDB-lite"/>
    </source>
</evidence>
<feature type="region of interest" description="Disordered" evidence="2">
    <location>
        <begin position="91"/>
        <end position="138"/>
    </location>
</feature>
<proteinExistence type="predicted"/>
<name>A0A3N6MG19_NATCH</name>
<organism evidence="3 4">
    <name type="scientific">Natrarchaeobius chitinivorans</name>
    <dbReference type="NCBI Taxonomy" id="1679083"/>
    <lineage>
        <taxon>Archaea</taxon>
        <taxon>Methanobacteriati</taxon>
        <taxon>Methanobacteriota</taxon>
        <taxon>Stenosarchaea group</taxon>
        <taxon>Halobacteria</taxon>
        <taxon>Halobacteriales</taxon>
        <taxon>Natrialbaceae</taxon>
        <taxon>Natrarchaeobius</taxon>
    </lineage>
</organism>
<feature type="compositionally biased region" description="Polar residues" evidence="2">
    <location>
        <begin position="31"/>
        <end position="52"/>
    </location>
</feature>
<keyword evidence="1" id="KW-0175">Coiled coil</keyword>
<feature type="compositionally biased region" description="Basic and acidic residues" evidence="2">
    <location>
        <begin position="91"/>
        <end position="124"/>
    </location>
</feature>
<dbReference type="AlphaFoldDB" id="A0A3N6MG19"/>
<dbReference type="RefSeq" id="WP_124195619.1">
    <property type="nucleotide sequence ID" value="NZ_REGA01000008.1"/>
</dbReference>
<feature type="coiled-coil region" evidence="1">
    <location>
        <begin position="59"/>
        <end position="86"/>
    </location>
</feature>
<dbReference type="EMBL" id="REGA01000008">
    <property type="protein sequence ID" value="RQG94551.1"/>
    <property type="molecule type" value="Genomic_DNA"/>
</dbReference>
<evidence type="ECO:0000313" key="3">
    <source>
        <dbReference type="EMBL" id="RQG94551.1"/>
    </source>
</evidence>
<accession>A0A3N6MG19</accession>